<accession>A0A0M3HU81</accession>
<dbReference type="WBParaSite" id="ALUE_0000632001-mRNA-1">
    <property type="protein sequence ID" value="ALUE_0000632001-mRNA-1"/>
    <property type="gene ID" value="ALUE_0000632001"/>
</dbReference>
<dbReference type="Proteomes" id="UP000036681">
    <property type="component" value="Unplaced"/>
</dbReference>
<organism evidence="1 2">
    <name type="scientific">Ascaris lumbricoides</name>
    <name type="common">Giant roundworm</name>
    <dbReference type="NCBI Taxonomy" id="6252"/>
    <lineage>
        <taxon>Eukaryota</taxon>
        <taxon>Metazoa</taxon>
        <taxon>Ecdysozoa</taxon>
        <taxon>Nematoda</taxon>
        <taxon>Chromadorea</taxon>
        <taxon>Rhabditida</taxon>
        <taxon>Spirurina</taxon>
        <taxon>Ascaridomorpha</taxon>
        <taxon>Ascaridoidea</taxon>
        <taxon>Ascarididae</taxon>
        <taxon>Ascaris</taxon>
    </lineage>
</organism>
<sequence length="121" mass="13274">MLDETRQVDGRSEHGVDVVVEAMLFGGVAHASIFGCVRACATSTSTSSCSEEHRRVWDITGYRLGTAEEVSESRYGENRLERVPTTTKESMKDAVVNFVGDKARSLTDIAKKQVMEKTGSK</sequence>
<name>A0A0M3HU81_ASCLU</name>
<dbReference type="AlphaFoldDB" id="A0A0M3HU81"/>
<keyword evidence="1" id="KW-1185">Reference proteome</keyword>
<evidence type="ECO:0000313" key="2">
    <source>
        <dbReference type="WBParaSite" id="ALUE_0000632001-mRNA-1"/>
    </source>
</evidence>
<protein>
    <submittedName>
        <fullName evidence="2">Senescence domain-containing protein</fullName>
    </submittedName>
</protein>
<proteinExistence type="predicted"/>
<reference evidence="2" key="1">
    <citation type="submission" date="2017-02" db="UniProtKB">
        <authorList>
            <consortium name="WormBaseParasite"/>
        </authorList>
    </citation>
    <scope>IDENTIFICATION</scope>
</reference>
<evidence type="ECO:0000313" key="1">
    <source>
        <dbReference type="Proteomes" id="UP000036681"/>
    </source>
</evidence>